<evidence type="ECO:0000313" key="2">
    <source>
        <dbReference type="Proteomes" id="UP000430387"/>
    </source>
</evidence>
<dbReference type="RefSeq" id="WP_000282641.1">
    <property type="nucleotide sequence ID" value="NZ_BDOU01000001.1"/>
</dbReference>
<dbReference type="EMBL" id="WTQJ01000002">
    <property type="protein sequence ID" value="MWR12318.1"/>
    <property type="molecule type" value="Genomic_DNA"/>
</dbReference>
<proteinExistence type="predicted"/>
<accession>A0A6D0IEG6</accession>
<comment type="caution">
    <text evidence="1">The sequence shown here is derived from an EMBL/GenBank/DDBJ whole genome shotgun (WGS) entry which is preliminary data.</text>
</comment>
<dbReference type="OMA" id="YHLFEME"/>
<organism evidence="1 2">
    <name type="scientific">Escherichia coli</name>
    <dbReference type="NCBI Taxonomy" id="562"/>
    <lineage>
        <taxon>Bacteria</taxon>
        <taxon>Pseudomonadati</taxon>
        <taxon>Pseudomonadota</taxon>
        <taxon>Gammaproteobacteria</taxon>
        <taxon>Enterobacterales</taxon>
        <taxon>Enterobacteriaceae</taxon>
        <taxon>Escherichia</taxon>
    </lineage>
</organism>
<dbReference type="Proteomes" id="UP000430387">
    <property type="component" value="Unassembled WGS sequence"/>
</dbReference>
<gene>
    <name evidence="1" type="ORF">GQA06_00460</name>
</gene>
<evidence type="ECO:0000313" key="1">
    <source>
        <dbReference type="EMBL" id="MWR12318.1"/>
    </source>
</evidence>
<sequence>MYNNLYALTESLFWVDRLLDQEYENIGLNELLIELDEYNKRIDSLIIEQANSVQESRLNVYMAGNRNIERYKSGLFSMDRVILDDVLYSLSLRYRVSLTENAFEKIIVSDRKEKVEHLRKEIARFIRFAKENFDLIRGEFIVFVRSESSIKDSERANGILDDNSDANFIYRYLPPNIARLYENRLSVKNIERLGNTNKIRLLNKNVLSNEIMLEIKDCESLYTNGYMYQHIKNAIDNDDGSISMELVMGNHSGKKSYERWVQGAKNRTVLFHYKNLITDLNQAHSCRASLGAYCPFHGEILRKLDQKNEVQRVKLSIDVPFLEGLTPSELYKIRTDYEPSFNSFRSVLREAAYDIEAESDPYKRQLINQHFVERVWDEGLTDIEQKIQAYKRKSKKELFLNSVPSLIGFIGAPNPVSLATGAFTILKDVFNITSHSSEIKSHPSYFLLMMSKAKNKPYD</sequence>
<name>A0A6D0IEG6_ECOLX</name>
<reference evidence="1 2" key="1">
    <citation type="submission" date="2019-12" db="EMBL/GenBank/DDBJ databases">
        <title>Enteriobacteria Tanzani isolates_8377-8380.</title>
        <authorList>
            <person name="Subbiah M."/>
            <person name="Call D."/>
        </authorList>
    </citation>
    <scope>NUCLEOTIDE SEQUENCE [LARGE SCALE GENOMIC DNA]</scope>
    <source>
        <strain evidence="1 2">8380wG1</strain>
    </source>
</reference>
<protein>
    <submittedName>
        <fullName evidence="1">Uncharacterized protein</fullName>
    </submittedName>
</protein>
<dbReference type="AlphaFoldDB" id="A0A6D0IEG6"/>